<protein>
    <submittedName>
        <fullName evidence="1">Uncharacterized protein</fullName>
    </submittedName>
</protein>
<dbReference type="Proteomes" id="UP000714915">
    <property type="component" value="Unassembled WGS sequence"/>
</dbReference>
<organism evidence="1 2">
    <name type="scientific">Candidatus Dojkabacteria bacterium</name>
    <dbReference type="NCBI Taxonomy" id="2099670"/>
    <lineage>
        <taxon>Bacteria</taxon>
        <taxon>Candidatus Dojkabacteria</taxon>
    </lineage>
</organism>
<proteinExistence type="predicted"/>
<dbReference type="EMBL" id="JAGQLF010000047">
    <property type="protein sequence ID" value="MCA9387095.1"/>
    <property type="molecule type" value="Genomic_DNA"/>
</dbReference>
<comment type="caution">
    <text evidence="1">The sequence shown here is derived from an EMBL/GenBank/DDBJ whole genome shotgun (WGS) entry which is preliminary data.</text>
</comment>
<reference evidence="1" key="1">
    <citation type="submission" date="2020-04" db="EMBL/GenBank/DDBJ databases">
        <authorList>
            <person name="Zhang T."/>
        </authorList>
    </citation>
    <scope>NUCLEOTIDE SEQUENCE</scope>
    <source>
        <strain evidence="1">HKST-UBA09</strain>
    </source>
</reference>
<sequence>MTQMTIGGFDDFDQKEIGEYQNEDFGHQIESVGYSNTMMYLVEAYKCKSALLAYDIMNDKIYLYYGHFDGTYYVIHADGKSYKSRIVSHSIQEKSINEFDQGEFDQEDPNFYNEA</sequence>
<evidence type="ECO:0000313" key="2">
    <source>
        <dbReference type="Proteomes" id="UP000714915"/>
    </source>
</evidence>
<reference evidence="1" key="2">
    <citation type="journal article" date="2021" name="Microbiome">
        <title>Successional dynamics and alternative stable states in a saline activated sludge microbial community over 9 years.</title>
        <authorList>
            <person name="Wang Y."/>
            <person name="Ye J."/>
            <person name="Ju F."/>
            <person name="Liu L."/>
            <person name="Boyd J.A."/>
            <person name="Deng Y."/>
            <person name="Parks D.H."/>
            <person name="Jiang X."/>
            <person name="Yin X."/>
            <person name="Woodcroft B.J."/>
            <person name="Tyson G.W."/>
            <person name="Hugenholtz P."/>
            <person name="Polz M.F."/>
            <person name="Zhang T."/>
        </authorList>
    </citation>
    <scope>NUCLEOTIDE SEQUENCE</scope>
    <source>
        <strain evidence="1">HKST-UBA09</strain>
    </source>
</reference>
<evidence type="ECO:0000313" key="1">
    <source>
        <dbReference type="EMBL" id="MCA9387095.1"/>
    </source>
</evidence>
<dbReference type="AlphaFoldDB" id="A0A955LAC3"/>
<name>A0A955LAC3_9BACT</name>
<accession>A0A955LAC3</accession>
<gene>
    <name evidence="1" type="ORF">KC669_03615</name>
</gene>